<evidence type="ECO:0000313" key="2">
    <source>
        <dbReference type="EMBL" id="MSS58907.1"/>
    </source>
</evidence>
<dbReference type="Pfam" id="PF13354">
    <property type="entry name" value="Beta-lactamase2"/>
    <property type="match status" value="1"/>
</dbReference>
<dbReference type="Proteomes" id="UP000461880">
    <property type="component" value="Unassembled WGS sequence"/>
</dbReference>
<comment type="caution">
    <text evidence="2">The sequence shown here is derived from an EMBL/GenBank/DDBJ whole genome shotgun (WGS) entry which is preliminary data.</text>
</comment>
<organism evidence="2 3">
    <name type="scientific">Stecheria intestinalis</name>
    <dbReference type="NCBI Taxonomy" id="2606630"/>
    <lineage>
        <taxon>Bacteria</taxon>
        <taxon>Bacillati</taxon>
        <taxon>Bacillota</taxon>
        <taxon>Erysipelotrichia</taxon>
        <taxon>Erysipelotrichales</taxon>
        <taxon>Erysipelotrichaceae</taxon>
        <taxon>Stecheria</taxon>
    </lineage>
</organism>
<dbReference type="InterPro" id="IPR045155">
    <property type="entry name" value="Beta-lactam_cat"/>
</dbReference>
<feature type="domain" description="Beta-lactamase class A catalytic" evidence="1">
    <location>
        <begin position="161"/>
        <end position="294"/>
    </location>
</feature>
<dbReference type="GO" id="GO:0030655">
    <property type="term" value="P:beta-lactam antibiotic catabolic process"/>
    <property type="evidence" value="ECO:0007669"/>
    <property type="project" value="InterPro"/>
</dbReference>
<evidence type="ECO:0000313" key="3">
    <source>
        <dbReference type="Proteomes" id="UP000461880"/>
    </source>
</evidence>
<gene>
    <name evidence="2" type="ORF">FYJ51_08300</name>
</gene>
<keyword evidence="3" id="KW-1185">Reference proteome</keyword>
<dbReference type="EMBL" id="VUMN01000019">
    <property type="protein sequence ID" value="MSS58907.1"/>
    <property type="molecule type" value="Genomic_DNA"/>
</dbReference>
<sequence length="329" mass="36920">MSTGLKHELNQIRKAFRGLIVSGGLYLFCLLIAGTGEPAPLPAEISSQPAEQVSMIVPLRERDDVTLSMLEEDLDEIADSDEIELSDGITLDEETEVKLDEAVDELEEAGYSVSFILEDLNSGVRLSYQPDVIYYSASSIKAFYVASLAAEYPQVVNAEADAMKRAILYSDNDAYEYLRNTYGKEYIRSWCRKAGVRTDIAEEMYPSYSARELAKLWALNSAWFEQDEIGQAVSSWYESPNYSIIYPYYSELGVTTRTKAGWISYDDGMEDLEATVDGGIIYEPEHPYLLVIMTDLPEDFDACEDLMDALAEAHEDMLAGTKVYLSLCR</sequence>
<dbReference type="AlphaFoldDB" id="A0A7X2TFR0"/>
<dbReference type="GO" id="GO:0008800">
    <property type="term" value="F:beta-lactamase activity"/>
    <property type="evidence" value="ECO:0007669"/>
    <property type="project" value="InterPro"/>
</dbReference>
<dbReference type="InterPro" id="IPR012338">
    <property type="entry name" value="Beta-lactam/transpept-like"/>
</dbReference>
<evidence type="ECO:0000259" key="1">
    <source>
        <dbReference type="Pfam" id="PF13354"/>
    </source>
</evidence>
<name>A0A7X2TFR0_9FIRM</name>
<dbReference type="Gene3D" id="3.40.710.10">
    <property type="entry name" value="DD-peptidase/beta-lactamase superfamily"/>
    <property type="match status" value="1"/>
</dbReference>
<reference evidence="2 3" key="1">
    <citation type="submission" date="2019-08" db="EMBL/GenBank/DDBJ databases">
        <title>In-depth cultivation of the pig gut microbiome towards novel bacterial diversity and tailored functional studies.</title>
        <authorList>
            <person name="Wylensek D."/>
            <person name="Hitch T.C.A."/>
            <person name="Clavel T."/>
        </authorList>
    </citation>
    <scope>NUCLEOTIDE SEQUENCE [LARGE SCALE GENOMIC DNA]</scope>
    <source>
        <strain evidence="2 3">Oil+RF-744-GAM-WT-6</strain>
    </source>
</reference>
<protein>
    <submittedName>
        <fullName evidence="2">Serine hydrolase</fullName>
    </submittedName>
</protein>
<keyword evidence="2" id="KW-0378">Hydrolase</keyword>
<dbReference type="RefSeq" id="WP_154504914.1">
    <property type="nucleotide sequence ID" value="NZ_VUMN01000019.1"/>
</dbReference>
<dbReference type="SUPFAM" id="SSF56601">
    <property type="entry name" value="beta-lactamase/transpeptidase-like"/>
    <property type="match status" value="1"/>
</dbReference>
<accession>A0A7X2TFR0</accession>
<proteinExistence type="predicted"/>